<dbReference type="AlphaFoldDB" id="A0A9W7WB03"/>
<dbReference type="Proteomes" id="UP001059041">
    <property type="component" value="Linkage Group LG25"/>
</dbReference>
<feature type="region of interest" description="Disordered" evidence="1">
    <location>
        <begin position="93"/>
        <end position="114"/>
    </location>
</feature>
<sequence length="114" mass="12997">AMLVYKRVKVKDSRGGWQRVSLKVADSSFGGRFPQHRLDRKRTANGIKFNLITVQQHPTEQLCFWRGRDSITLDFSGGGRFSTMKQTWDKGVFENGQSKIPGNGTRTTAEHLQR</sequence>
<protein>
    <submittedName>
        <fullName evidence="2">Uncharacterized protein</fullName>
    </submittedName>
</protein>
<evidence type="ECO:0000313" key="2">
    <source>
        <dbReference type="EMBL" id="KAI7791478.1"/>
    </source>
</evidence>
<keyword evidence="3" id="KW-1185">Reference proteome</keyword>
<accession>A0A9W7WB03</accession>
<gene>
    <name evidence="2" type="ORF">IRJ41_020035</name>
</gene>
<comment type="caution">
    <text evidence="2">The sequence shown here is derived from an EMBL/GenBank/DDBJ whole genome shotgun (WGS) entry which is preliminary data.</text>
</comment>
<evidence type="ECO:0000256" key="1">
    <source>
        <dbReference type="SAM" id="MobiDB-lite"/>
    </source>
</evidence>
<reference evidence="2" key="1">
    <citation type="submission" date="2021-02" db="EMBL/GenBank/DDBJ databases">
        <title>Comparative genomics reveals that relaxation of natural selection precedes convergent phenotypic evolution of cavefish.</title>
        <authorList>
            <person name="Peng Z."/>
        </authorList>
    </citation>
    <scope>NUCLEOTIDE SEQUENCE</scope>
    <source>
        <tissue evidence="2">Muscle</tissue>
    </source>
</reference>
<name>A0A9W7WB03_TRIRA</name>
<feature type="compositionally biased region" description="Polar residues" evidence="1">
    <location>
        <begin position="95"/>
        <end position="107"/>
    </location>
</feature>
<dbReference type="EMBL" id="JAFHDT010000025">
    <property type="protein sequence ID" value="KAI7791478.1"/>
    <property type="molecule type" value="Genomic_DNA"/>
</dbReference>
<proteinExistence type="predicted"/>
<feature type="non-terminal residue" evidence="2">
    <location>
        <position position="114"/>
    </location>
</feature>
<evidence type="ECO:0000313" key="3">
    <source>
        <dbReference type="Proteomes" id="UP001059041"/>
    </source>
</evidence>
<organism evidence="2 3">
    <name type="scientific">Triplophysa rosa</name>
    <name type="common">Cave loach</name>
    <dbReference type="NCBI Taxonomy" id="992332"/>
    <lineage>
        <taxon>Eukaryota</taxon>
        <taxon>Metazoa</taxon>
        <taxon>Chordata</taxon>
        <taxon>Craniata</taxon>
        <taxon>Vertebrata</taxon>
        <taxon>Euteleostomi</taxon>
        <taxon>Actinopterygii</taxon>
        <taxon>Neopterygii</taxon>
        <taxon>Teleostei</taxon>
        <taxon>Ostariophysi</taxon>
        <taxon>Cypriniformes</taxon>
        <taxon>Nemacheilidae</taxon>
        <taxon>Triplophysa</taxon>
    </lineage>
</organism>